<evidence type="ECO:0000313" key="11">
    <source>
        <dbReference type="EMBL" id="KAK2172156.1"/>
    </source>
</evidence>
<proteinExistence type="inferred from homology"/>
<keyword evidence="4" id="KW-0999">Mitochondrion inner membrane</keyword>
<dbReference type="GO" id="GO:0006123">
    <property type="term" value="P:mitochondrial electron transport, cytochrome c to oxygen"/>
    <property type="evidence" value="ECO:0007669"/>
    <property type="project" value="InterPro"/>
</dbReference>
<protein>
    <recommendedName>
        <fullName evidence="13">Cytochrome c oxidase subunit 4</fullName>
    </recommendedName>
</protein>
<feature type="transmembrane region" description="Helical" evidence="10">
    <location>
        <begin position="113"/>
        <end position="137"/>
    </location>
</feature>
<dbReference type="Pfam" id="PF02936">
    <property type="entry name" value="COX4"/>
    <property type="match status" value="1"/>
</dbReference>
<dbReference type="Proteomes" id="UP001209878">
    <property type="component" value="Unassembled WGS sequence"/>
</dbReference>
<dbReference type="Gene3D" id="1.10.442.10">
    <property type="entry name" value="Cytochrome c oxidase subunit IV"/>
    <property type="match status" value="1"/>
</dbReference>
<dbReference type="EMBL" id="JAODUO010000988">
    <property type="protein sequence ID" value="KAK2172156.1"/>
    <property type="molecule type" value="Genomic_DNA"/>
</dbReference>
<dbReference type="PANTHER" id="PTHR10707:SF10">
    <property type="entry name" value="CYTOCHROME C OXIDASE SUBUNIT 4"/>
    <property type="match status" value="1"/>
</dbReference>
<gene>
    <name evidence="11" type="ORF">NP493_989g02062</name>
</gene>
<evidence type="ECO:0000256" key="4">
    <source>
        <dbReference type="ARBA" id="ARBA00022792"/>
    </source>
</evidence>
<keyword evidence="9 10" id="KW-0472">Membrane</keyword>
<dbReference type="GO" id="GO:0005743">
    <property type="term" value="C:mitochondrial inner membrane"/>
    <property type="evidence" value="ECO:0007669"/>
    <property type="project" value="UniProtKB-SubCell"/>
</dbReference>
<dbReference type="SUPFAM" id="SSF81406">
    <property type="entry name" value="Mitochondrial cytochrome c oxidase subunit IV"/>
    <property type="match status" value="1"/>
</dbReference>
<keyword evidence="3 10" id="KW-0812">Transmembrane</keyword>
<dbReference type="InterPro" id="IPR036639">
    <property type="entry name" value="Cyt_c_oxidase_su4_sf"/>
</dbReference>
<comment type="caution">
    <text evidence="11">The sequence shown here is derived from an EMBL/GenBank/DDBJ whole genome shotgun (WGS) entry which is preliminary data.</text>
</comment>
<evidence type="ECO:0000256" key="3">
    <source>
        <dbReference type="ARBA" id="ARBA00022692"/>
    </source>
</evidence>
<evidence type="ECO:0000256" key="7">
    <source>
        <dbReference type="ARBA" id="ARBA00023002"/>
    </source>
</evidence>
<evidence type="ECO:0000313" key="12">
    <source>
        <dbReference type="Proteomes" id="UP001209878"/>
    </source>
</evidence>
<evidence type="ECO:0000256" key="10">
    <source>
        <dbReference type="SAM" id="Phobius"/>
    </source>
</evidence>
<evidence type="ECO:0000256" key="9">
    <source>
        <dbReference type="ARBA" id="ARBA00023136"/>
    </source>
</evidence>
<dbReference type="GO" id="GO:0016491">
    <property type="term" value="F:oxidoreductase activity"/>
    <property type="evidence" value="ECO:0007669"/>
    <property type="project" value="UniProtKB-KW"/>
</dbReference>
<comment type="subcellular location">
    <subcellularLocation>
        <location evidence="1">Mitochondrion inner membrane</location>
        <topology evidence="1">Single-pass membrane protein</topology>
    </subcellularLocation>
</comment>
<keyword evidence="6 10" id="KW-1133">Transmembrane helix</keyword>
<accession>A0AAD9KIS4</accession>
<dbReference type="GO" id="GO:0045277">
    <property type="term" value="C:respiratory chain complex IV"/>
    <property type="evidence" value="ECO:0007669"/>
    <property type="project" value="InterPro"/>
</dbReference>
<name>A0AAD9KIS4_RIDPI</name>
<evidence type="ECO:0000256" key="6">
    <source>
        <dbReference type="ARBA" id="ARBA00022989"/>
    </source>
</evidence>
<reference evidence="11" key="1">
    <citation type="journal article" date="2023" name="Mol. Biol. Evol.">
        <title>Third-Generation Sequencing Reveals the Adaptive Role of the Epigenome in Three Deep-Sea Polychaetes.</title>
        <authorList>
            <person name="Perez M."/>
            <person name="Aroh O."/>
            <person name="Sun Y."/>
            <person name="Lan Y."/>
            <person name="Juniper S.K."/>
            <person name="Young C.R."/>
            <person name="Angers B."/>
            <person name="Qian P.Y."/>
        </authorList>
    </citation>
    <scope>NUCLEOTIDE SEQUENCE</scope>
    <source>
        <strain evidence="11">R07B-5</strain>
    </source>
</reference>
<evidence type="ECO:0000256" key="8">
    <source>
        <dbReference type="ARBA" id="ARBA00023128"/>
    </source>
</evidence>
<keyword evidence="7" id="KW-0560">Oxidoreductase</keyword>
<evidence type="ECO:0000256" key="2">
    <source>
        <dbReference type="ARBA" id="ARBA00008135"/>
    </source>
</evidence>
<keyword evidence="5" id="KW-0809">Transit peptide</keyword>
<sequence length="178" mass="20783">MLRCLTRTVLRQGTRLSQRALTTTAVRLADCSDLSTGDREKFYPKLGNRDIVGYGFNGNPTYIDREEWPAPAIRFKENTADVEALRQKEKVYRASFRKTYAEMRAPTGEWKTIMATWLLGLSFAGWILIWMKVYVYAPWPRTFTREWQVAQAERMVKQRQGAVLGISSNWDYEKNAWK</sequence>
<evidence type="ECO:0000256" key="1">
    <source>
        <dbReference type="ARBA" id="ARBA00004434"/>
    </source>
</evidence>
<dbReference type="CDD" id="cd00922">
    <property type="entry name" value="Cyt_c_Oxidase_IV"/>
    <property type="match status" value="1"/>
</dbReference>
<evidence type="ECO:0008006" key="13">
    <source>
        <dbReference type="Google" id="ProtNLM"/>
    </source>
</evidence>
<keyword evidence="12" id="KW-1185">Reference proteome</keyword>
<dbReference type="InterPro" id="IPR004203">
    <property type="entry name" value="Cyt_c_oxidase_su4_fam"/>
</dbReference>
<comment type="similarity">
    <text evidence="2">Belongs to the cytochrome c oxidase IV family.</text>
</comment>
<dbReference type="FunFam" id="1.10.442.10:FF:000001">
    <property type="entry name" value="Cytochrome c oxidase subunit 4 isoform 1"/>
    <property type="match status" value="1"/>
</dbReference>
<keyword evidence="8" id="KW-0496">Mitochondrion</keyword>
<dbReference type="AlphaFoldDB" id="A0AAD9KIS4"/>
<dbReference type="PANTHER" id="PTHR10707">
    <property type="entry name" value="CYTOCHROME C OXIDASE SUBUNIT IV"/>
    <property type="match status" value="1"/>
</dbReference>
<organism evidence="11 12">
    <name type="scientific">Ridgeia piscesae</name>
    <name type="common">Tubeworm</name>
    <dbReference type="NCBI Taxonomy" id="27915"/>
    <lineage>
        <taxon>Eukaryota</taxon>
        <taxon>Metazoa</taxon>
        <taxon>Spiralia</taxon>
        <taxon>Lophotrochozoa</taxon>
        <taxon>Annelida</taxon>
        <taxon>Polychaeta</taxon>
        <taxon>Sedentaria</taxon>
        <taxon>Canalipalpata</taxon>
        <taxon>Sabellida</taxon>
        <taxon>Siboglinidae</taxon>
        <taxon>Ridgeia</taxon>
    </lineage>
</organism>
<evidence type="ECO:0000256" key="5">
    <source>
        <dbReference type="ARBA" id="ARBA00022946"/>
    </source>
</evidence>